<feature type="chain" id="PRO_5043376169" evidence="1">
    <location>
        <begin position="24"/>
        <end position="109"/>
    </location>
</feature>
<evidence type="ECO:0000313" key="3">
    <source>
        <dbReference type="Proteomes" id="UP001336250"/>
    </source>
</evidence>
<keyword evidence="3" id="KW-1185">Reference proteome</keyword>
<dbReference type="Pfam" id="PF13663">
    <property type="entry name" value="DUF4148"/>
    <property type="match status" value="1"/>
</dbReference>
<dbReference type="InterPro" id="IPR025421">
    <property type="entry name" value="DUF4148"/>
</dbReference>
<keyword evidence="1" id="KW-0732">Signal</keyword>
<dbReference type="EMBL" id="JAZIBG010000019">
    <property type="protein sequence ID" value="MEF7613690.1"/>
    <property type="molecule type" value="Genomic_DNA"/>
</dbReference>
<dbReference type="Proteomes" id="UP001336250">
    <property type="component" value="Unassembled WGS sequence"/>
</dbReference>
<proteinExistence type="predicted"/>
<accession>A0AAW9QGA4</accession>
<comment type="caution">
    <text evidence="2">The sequence shown here is derived from an EMBL/GenBank/DDBJ whole genome shotgun (WGS) entry which is preliminary data.</text>
</comment>
<dbReference type="RefSeq" id="WP_332288631.1">
    <property type="nucleotide sequence ID" value="NZ_JAZIBG010000019.1"/>
</dbReference>
<evidence type="ECO:0000256" key="1">
    <source>
        <dbReference type="SAM" id="SignalP"/>
    </source>
</evidence>
<reference evidence="2 3" key="1">
    <citation type="submission" date="2024-02" db="EMBL/GenBank/DDBJ databases">
        <title>Genome sequence of Aquincola sp. MAHUQ-54.</title>
        <authorList>
            <person name="Huq M.A."/>
        </authorList>
    </citation>
    <scope>NUCLEOTIDE SEQUENCE [LARGE SCALE GENOMIC DNA]</scope>
    <source>
        <strain evidence="2 3">MAHUQ-54</strain>
    </source>
</reference>
<gene>
    <name evidence="2" type="ORF">V4F39_07180</name>
</gene>
<sequence length="109" mass="11527">MKAKFTFGLAVLGFAGLTTLSHAAPAQPAAQGAAAPLTRAEVQADAALWRRAGLDLLSQLESYDPQSADVQRRLALYQQWRGGPEFRAELARLQGTTSEARAASATSAN</sequence>
<protein>
    <submittedName>
        <fullName evidence="2">DUF4148 domain-containing protein</fullName>
    </submittedName>
</protein>
<name>A0AAW9QGA4_9BURK</name>
<feature type="signal peptide" evidence="1">
    <location>
        <begin position="1"/>
        <end position="23"/>
    </location>
</feature>
<dbReference type="AlphaFoldDB" id="A0AAW9QGA4"/>
<organism evidence="2 3">
    <name type="scientific">Aquincola agrisoli</name>
    <dbReference type="NCBI Taxonomy" id="3119538"/>
    <lineage>
        <taxon>Bacteria</taxon>
        <taxon>Pseudomonadati</taxon>
        <taxon>Pseudomonadota</taxon>
        <taxon>Betaproteobacteria</taxon>
        <taxon>Burkholderiales</taxon>
        <taxon>Sphaerotilaceae</taxon>
        <taxon>Aquincola</taxon>
    </lineage>
</organism>
<evidence type="ECO:0000313" key="2">
    <source>
        <dbReference type="EMBL" id="MEF7613690.1"/>
    </source>
</evidence>